<dbReference type="EMBL" id="FRBT01000005">
    <property type="protein sequence ID" value="SHM29363.1"/>
    <property type="molecule type" value="Genomic_DNA"/>
</dbReference>
<dbReference type="AlphaFoldDB" id="A0A1M7HM00"/>
<evidence type="ECO:0000313" key="2">
    <source>
        <dbReference type="EMBL" id="SHM29363.1"/>
    </source>
</evidence>
<dbReference type="InterPro" id="IPR011083">
    <property type="entry name" value="Phage_tail_collar_dom"/>
</dbReference>
<feature type="domain" description="Phage tail collar" evidence="1">
    <location>
        <begin position="7"/>
        <end position="62"/>
    </location>
</feature>
<organism evidence="2 3">
    <name type="scientific">Flavobacterium chilense</name>
    <dbReference type="NCBI Taxonomy" id="946677"/>
    <lineage>
        <taxon>Bacteria</taxon>
        <taxon>Pseudomonadati</taxon>
        <taxon>Bacteroidota</taxon>
        <taxon>Flavobacteriia</taxon>
        <taxon>Flavobacteriales</taxon>
        <taxon>Flavobacteriaceae</taxon>
        <taxon>Flavobacterium</taxon>
    </lineage>
</organism>
<gene>
    <name evidence="2" type="ORF">SAMN05444484_10536</name>
</gene>
<sequence length="180" mass="18804">MEGTISEIRLFAGNFTPKYWATCSGQLMNISTNQALFSLLGTTYGGNGITTFALPDYRGRIPVGTGIAQGVTQFPLGSITGTNTVTATSLNLPLHTHVAPQASFALKSFADTGGTGSPTNANLASLTGLYSAKTADSALKPVTPVITVAQTGNNQPITIQQPYLGMNYVICLQGIFPSRN</sequence>
<dbReference type="SUPFAM" id="SSF88874">
    <property type="entry name" value="Receptor-binding domain of short tail fibre protein gp12"/>
    <property type="match status" value="1"/>
</dbReference>
<keyword evidence="3" id="KW-1185">Reference proteome</keyword>
<dbReference type="Proteomes" id="UP000184028">
    <property type="component" value="Unassembled WGS sequence"/>
</dbReference>
<protein>
    <submittedName>
        <fullName evidence="2">Microcystin-dependent protein</fullName>
    </submittedName>
</protein>
<accession>A0A1M7HM00</accession>
<dbReference type="STRING" id="946677.SAMN05444484_10536"/>
<dbReference type="Pfam" id="PF07484">
    <property type="entry name" value="Collar"/>
    <property type="match status" value="1"/>
</dbReference>
<dbReference type="InterPro" id="IPR037053">
    <property type="entry name" value="Phage_tail_collar_dom_sf"/>
</dbReference>
<reference evidence="3" key="1">
    <citation type="submission" date="2016-11" db="EMBL/GenBank/DDBJ databases">
        <authorList>
            <person name="Varghese N."/>
            <person name="Submissions S."/>
        </authorList>
    </citation>
    <scope>NUCLEOTIDE SEQUENCE [LARGE SCALE GENOMIC DNA]</scope>
    <source>
        <strain evidence="3">DSM 24724</strain>
    </source>
</reference>
<dbReference type="RefSeq" id="WP_068842947.1">
    <property type="nucleotide sequence ID" value="NZ_FRBT01000005.1"/>
</dbReference>
<dbReference type="Gene3D" id="3.90.1340.10">
    <property type="entry name" value="Phage tail collar domain"/>
    <property type="match status" value="1"/>
</dbReference>
<evidence type="ECO:0000313" key="3">
    <source>
        <dbReference type="Proteomes" id="UP000184028"/>
    </source>
</evidence>
<evidence type="ECO:0000259" key="1">
    <source>
        <dbReference type="Pfam" id="PF07484"/>
    </source>
</evidence>
<dbReference type="OrthoDB" id="9810174at2"/>
<name>A0A1M7HM00_9FLAO</name>
<proteinExistence type="predicted"/>